<reference evidence="4 5" key="1">
    <citation type="journal article" date="2022" name="Nat. Plants">
        <title>Genomes of leafy and leafless Platanthera orchids illuminate the evolution of mycoheterotrophy.</title>
        <authorList>
            <person name="Li M.H."/>
            <person name="Liu K.W."/>
            <person name="Li Z."/>
            <person name="Lu H.C."/>
            <person name="Ye Q.L."/>
            <person name="Zhang D."/>
            <person name="Wang J.Y."/>
            <person name="Li Y.F."/>
            <person name="Zhong Z.M."/>
            <person name="Liu X."/>
            <person name="Yu X."/>
            <person name="Liu D.K."/>
            <person name="Tu X.D."/>
            <person name="Liu B."/>
            <person name="Hao Y."/>
            <person name="Liao X.Y."/>
            <person name="Jiang Y.T."/>
            <person name="Sun W.H."/>
            <person name="Chen J."/>
            <person name="Chen Y.Q."/>
            <person name="Ai Y."/>
            <person name="Zhai J.W."/>
            <person name="Wu S.S."/>
            <person name="Zhou Z."/>
            <person name="Hsiao Y.Y."/>
            <person name="Wu W.L."/>
            <person name="Chen Y.Y."/>
            <person name="Lin Y.F."/>
            <person name="Hsu J.L."/>
            <person name="Li C.Y."/>
            <person name="Wang Z.W."/>
            <person name="Zhao X."/>
            <person name="Zhong W.Y."/>
            <person name="Ma X.K."/>
            <person name="Ma L."/>
            <person name="Huang J."/>
            <person name="Chen G.Z."/>
            <person name="Huang M.Z."/>
            <person name="Huang L."/>
            <person name="Peng D.H."/>
            <person name="Luo Y.B."/>
            <person name="Zou S.Q."/>
            <person name="Chen S.P."/>
            <person name="Lan S."/>
            <person name="Tsai W.C."/>
            <person name="Van de Peer Y."/>
            <person name="Liu Z.J."/>
        </authorList>
    </citation>
    <scope>NUCLEOTIDE SEQUENCE [LARGE SCALE GENOMIC DNA]</scope>
    <source>
        <strain evidence="4">Lor288</strain>
    </source>
</reference>
<organism evidence="4 5">
    <name type="scientific">Platanthera guangdongensis</name>
    <dbReference type="NCBI Taxonomy" id="2320717"/>
    <lineage>
        <taxon>Eukaryota</taxon>
        <taxon>Viridiplantae</taxon>
        <taxon>Streptophyta</taxon>
        <taxon>Embryophyta</taxon>
        <taxon>Tracheophyta</taxon>
        <taxon>Spermatophyta</taxon>
        <taxon>Magnoliopsida</taxon>
        <taxon>Liliopsida</taxon>
        <taxon>Asparagales</taxon>
        <taxon>Orchidaceae</taxon>
        <taxon>Orchidoideae</taxon>
        <taxon>Orchideae</taxon>
        <taxon>Orchidinae</taxon>
        <taxon>Platanthera</taxon>
    </lineage>
</organism>
<sequence length="261" mass="29587">MLPYHRCQLAALRRFSYGGQDIAFSPFDDHWKRVRRLCNAEVFSFAKVQSFGAIRRDEVNALVNSITRACSRKEAVNLSEILLCATNNILFREVFGKRISADGECESSPLKNLLREMMCIVTEFRAEDLFPSMGWIDALTGRRRKLCRTFDKMGSLFDEEIRKRILILKTRGGGGGGGGCSVQEDFLDVLLHLHAAEEDDQSLTMNEIKAILMILYSWWPILDLAWNIVNPAAMKRVQAELRRVVGDNGKVDGIIRCLKVA</sequence>
<dbReference type="Proteomes" id="UP001412067">
    <property type="component" value="Unassembled WGS sequence"/>
</dbReference>
<dbReference type="SUPFAM" id="SSF48264">
    <property type="entry name" value="Cytochrome P450"/>
    <property type="match status" value="1"/>
</dbReference>
<evidence type="ECO:0000313" key="5">
    <source>
        <dbReference type="Proteomes" id="UP001412067"/>
    </source>
</evidence>
<proteinExistence type="inferred from homology"/>
<dbReference type="Pfam" id="PF00067">
    <property type="entry name" value="p450"/>
    <property type="match status" value="1"/>
</dbReference>
<dbReference type="PANTHER" id="PTHR47955:SF11">
    <property type="entry name" value="4-HYDROXYPHENYLACETALDEHYDE OXIME MONOOXYGENASE"/>
    <property type="match status" value="1"/>
</dbReference>
<keyword evidence="2" id="KW-0479">Metal-binding</keyword>
<protein>
    <submittedName>
        <fullName evidence="4">Cytochrome P450 71A1</fullName>
    </submittedName>
</protein>
<dbReference type="InterPro" id="IPR036396">
    <property type="entry name" value="Cyt_P450_sf"/>
</dbReference>
<evidence type="ECO:0000256" key="1">
    <source>
        <dbReference type="ARBA" id="ARBA00010617"/>
    </source>
</evidence>
<name>A0ABR2MZA8_9ASPA</name>
<accession>A0ABR2MZA8</accession>
<gene>
    <name evidence="4" type="primary">CYP71A1</name>
    <name evidence="4" type="ORF">KSP40_PGU021346</name>
</gene>
<comment type="similarity">
    <text evidence="1">Belongs to the cytochrome P450 family.</text>
</comment>
<comment type="caution">
    <text evidence="4">The sequence shown here is derived from an EMBL/GenBank/DDBJ whole genome shotgun (WGS) entry which is preliminary data.</text>
</comment>
<dbReference type="InterPro" id="IPR001128">
    <property type="entry name" value="Cyt_P450"/>
</dbReference>
<evidence type="ECO:0000256" key="2">
    <source>
        <dbReference type="ARBA" id="ARBA00022723"/>
    </source>
</evidence>
<dbReference type="Gene3D" id="1.10.630.10">
    <property type="entry name" value="Cytochrome P450"/>
    <property type="match status" value="1"/>
</dbReference>
<keyword evidence="3" id="KW-0408">Iron</keyword>
<keyword evidence="5" id="KW-1185">Reference proteome</keyword>
<evidence type="ECO:0000313" key="4">
    <source>
        <dbReference type="EMBL" id="KAK8969552.1"/>
    </source>
</evidence>
<dbReference type="PANTHER" id="PTHR47955">
    <property type="entry name" value="CYTOCHROME P450 FAMILY 71 PROTEIN"/>
    <property type="match status" value="1"/>
</dbReference>
<dbReference type="EMBL" id="JBBWWR010000003">
    <property type="protein sequence ID" value="KAK8969552.1"/>
    <property type="molecule type" value="Genomic_DNA"/>
</dbReference>
<evidence type="ECO:0000256" key="3">
    <source>
        <dbReference type="ARBA" id="ARBA00023004"/>
    </source>
</evidence>